<proteinExistence type="inferred from homology"/>
<comment type="caution">
    <text evidence="6">The sequence shown here is derived from an EMBL/GenBank/DDBJ whole genome shotgun (WGS) entry which is preliminary data.</text>
</comment>
<dbReference type="Pfam" id="PF00831">
    <property type="entry name" value="Ribosomal_L29"/>
    <property type="match status" value="1"/>
</dbReference>
<dbReference type="PROSITE" id="PS00579">
    <property type="entry name" value="RIBOSOMAL_L29"/>
    <property type="match status" value="1"/>
</dbReference>
<gene>
    <name evidence="5" type="primary">rpmC</name>
    <name evidence="6" type="ORF">EG19_09520</name>
</gene>
<evidence type="ECO:0000256" key="1">
    <source>
        <dbReference type="ARBA" id="ARBA00009254"/>
    </source>
</evidence>
<dbReference type="PANTHER" id="PTHR10916:SF0">
    <property type="entry name" value="LARGE RIBOSOMAL SUBUNIT PROTEIN UL29C"/>
    <property type="match status" value="1"/>
</dbReference>
<evidence type="ECO:0000256" key="5">
    <source>
        <dbReference type="HAMAP-Rule" id="MF_00374"/>
    </source>
</evidence>
<evidence type="ECO:0000313" key="7">
    <source>
        <dbReference type="Proteomes" id="UP000027284"/>
    </source>
</evidence>
<dbReference type="InterPro" id="IPR050063">
    <property type="entry name" value="Ribosomal_protein_uL29"/>
</dbReference>
<dbReference type="InterPro" id="IPR001854">
    <property type="entry name" value="Ribosomal_uL29"/>
</dbReference>
<sequence length="65" mass="7834">MKAKQLRDQSIEELRRTEADLLEQLFKLRFQRATGQMENPGKIRQVRRDIARVKTVLLQRLREVE</sequence>
<dbReference type="GO" id="GO:0006412">
    <property type="term" value="P:translation"/>
    <property type="evidence" value="ECO:0007669"/>
    <property type="project" value="UniProtKB-UniRule"/>
</dbReference>
<reference evidence="6 7" key="1">
    <citation type="submission" date="2014-04" db="EMBL/GenBank/DDBJ databases">
        <title>The Genome Sequence of Thermoanaerobaculum aquaticum MP-01, The First Cultivated Group 23 Acidobacterium.</title>
        <authorList>
            <person name="Stamps B.W."/>
            <person name="Losey N.A."/>
            <person name="Lawson P.A."/>
            <person name="Stevenson B.S."/>
        </authorList>
    </citation>
    <scope>NUCLEOTIDE SEQUENCE [LARGE SCALE GENOMIC DNA]</scope>
    <source>
        <strain evidence="6 7">MP-01</strain>
    </source>
</reference>
<name>A0A062Y1J9_9BACT</name>
<dbReference type="RefSeq" id="WP_038046781.1">
    <property type="nucleotide sequence ID" value="NZ_JMFG01000005.1"/>
</dbReference>
<evidence type="ECO:0000313" key="6">
    <source>
        <dbReference type="EMBL" id="KDA54655.1"/>
    </source>
</evidence>
<comment type="similarity">
    <text evidence="1 5">Belongs to the universal ribosomal protein uL29 family.</text>
</comment>
<dbReference type="OrthoDB" id="9815192at2"/>
<dbReference type="GO" id="GO:0022625">
    <property type="term" value="C:cytosolic large ribosomal subunit"/>
    <property type="evidence" value="ECO:0007669"/>
    <property type="project" value="TreeGrafter"/>
</dbReference>
<dbReference type="SUPFAM" id="SSF46561">
    <property type="entry name" value="Ribosomal protein L29 (L29p)"/>
    <property type="match status" value="1"/>
</dbReference>
<dbReference type="STRING" id="1312852.EG19_09520"/>
<keyword evidence="3 5" id="KW-0687">Ribonucleoprotein</keyword>
<dbReference type="Gene3D" id="1.10.287.310">
    <property type="match status" value="1"/>
</dbReference>
<accession>A0A062Y1J9</accession>
<dbReference type="PANTHER" id="PTHR10916">
    <property type="entry name" value="60S RIBOSOMAL PROTEIN L35/50S RIBOSOMAL PROTEIN L29"/>
    <property type="match status" value="1"/>
</dbReference>
<keyword evidence="7" id="KW-1185">Reference proteome</keyword>
<evidence type="ECO:0000256" key="3">
    <source>
        <dbReference type="ARBA" id="ARBA00023274"/>
    </source>
</evidence>
<dbReference type="CDD" id="cd00427">
    <property type="entry name" value="Ribosomal_L29_HIP"/>
    <property type="match status" value="1"/>
</dbReference>
<dbReference type="HAMAP" id="MF_00374">
    <property type="entry name" value="Ribosomal_uL29"/>
    <property type="match status" value="1"/>
</dbReference>
<dbReference type="InterPro" id="IPR036049">
    <property type="entry name" value="Ribosomal_uL29_sf"/>
</dbReference>
<organism evidence="6 7">
    <name type="scientific">Thermoanaerobaculum aquaticum</name>
    <dbReference type="NCBI Taxonomy" id="1312852"/>
    <lineage>
        <taxon>Bacteria</taxon>
        <taxon>Pseudomonadati</taxon>
        <taxon>Acidobacteriota</taxon>
        <taxon>Thermoanaerobaculia</taxon>
        <taxon>Thermoanaerobaculales</taxon>
        <taxon>Thermoanaerobaculaceae</taxon>
        <taxon>Thermoanaerobaculum</taxon>
    </lineage>
</organism>
<dbReference type="InterPro" id="IPR018254">
    <property type="entry name" value="Ribosomal_uL29_CS"/>
</dbReference>
<protein>
    <recommendedName>
        <fullName evidence="4 5">Large ribosomal subunit protein uL29</fullName>
    </recommendedName>
</protein>
<dbReference type="EMBL" id="JMFG01000005">
    <property type="protein sequence ID" value="KDA54655.1"/>
    <property type="molecule type" value="Genomic_DNA"/>
</dbReference>
<evidence type="ECO:0000256" key="2">
    <source>
        <dbReference type="ARBA" id="ARBA00022980"/>
    </source>
</evidence>
<dbReference type="FunFam" id="1.10.287.310:FF:000001">
    <property type="entry name" value="50S ribosomal protein L29"/>
    <property type="match status" value="1"/>
</dbReference>
<keyword evidence="2 5" id="KW-0689">Ribosomal protein</keyword>
<dbReference type="Proteomes" id="UP000027284">
    <property type="component" value="Unassembled WGS sequence"/>
</dbReference>
<dbReference type="AlphaFoldDB" id="A0A062Y1J9"/>
<dbReference type="NCBIfam" id="TIGR00012">
    <property type="entry name" value="L29"/>
    <property type="match status" value="1"/>
</dbReference>
<dbReference type="GO" id="GO:0003735">
    <property type="term" value="F:structural constituent of ribosome"/>
    <property type="evidence" value="ECO:0007669"/>
    <property type="project" value="InterPro"/>
</dbReference>
<evidence type="ECO:0000256" key="4">
    <source>
        <dbReference type="ARBA" id="ARBA00035204"/>
    </source>
</evidence>